<dbReference type="EC" id="3.4.13.23" evidence="11"/>
<dbReference type="SUPFAM" id="SSF53187">
    <property type="entry name" value="Zn-dependent exopeptidases"/>
    <property type="match status" value="1"/>
</dbReference>
<comment type="similarity">
    <text evidence="3">Belongs to the peptidase M17 family.</text>
</comment>
<dbReference type="EC" id="3.4.11.5" evidence="5"/>
<keyword evidence="22" id="KW-1185">Reference proteome</keyword>
<dbReference type="PROSITE" id="PS00631">
    <property type="entry name" value="CYTOSOL_AP"/>
    <property type="match status" value="1"/>
</dbReference>
<evidence type="ECO:0000256" key="10">
    <source>
        <dbReference type="ARBA" id="ARBA00023511"/>
    </source>
</evidence>
<evidence type="ECO:0000256" key="9">
    <source>
        <dbReference type="ARBA" id="ARBA00022801"/>
    </source>
</evidence>
<evidence type="ECO:0000256" key="8">
    <source>
        <dbReference type="ARBA" id="ARBA00022670"/>
    </source>
</evidence>
<protein>
    <recommendedName>
        <fullName evidence="6">Cytosol aminopeptidase</fullName>
        <ecNumber evidence="4">3.4.11.1</ecNumber>
        <ecNumber evidence="5">3.4.11.5</ecNumber>
        <ecNumber evidence="11">3.4.13.23</ecNumber>
    </recommendedName>
    <alternativeName>
        <fullName evidence="14">Cysteinylglycine-S-conjugate dipeptidase</fullName>
    </alternativeName>
    <alternativeName>
        <fullName evidence="15">Leucine aminopeptidase 3</fullName>
    </alternativeName>
    <alternativeName>
        <fullName evidence="16">Leucyl aminopeptidase</fullName>
    </alternativeName>
    <alternativeName>
        <fullName evidence="13">Proline aminopeptidase</fullName>
    </alternativeName>
    <alternativeName>
        <fullName evidence="12">Prolyl aminopeptidase</fullName>
    </alternativeName>
</protein>
<keyword evidence="8" id="KW-0645">Protease</keyword>
<evidence type="ECO:0000256" key="1">
    <source>
        <dbReference type="ARBA" id="ARBA00000135"/>
    </source>
</evidence>
<dbReference type="SUPFAM" id="SSF52949">
    <property type="entry name" value="Macro domain-like"/>
    <property type="match status" value="1"/>
</dbReference>
<evidence type="ECO:0000313" key="22">
    <source>
        <dbReference type="Proteomes" id="UP001283361"/>
    </source>
</evidence>
<dbReference type="AlphaFoldDB" id="A0AAE1AMW0"/>
<dbReference type="Gene3D" id="3.40.220.10">
    <property type="entry name" value="Leucine Aminopeptidase, subunit E, domain 1"/>
    <property type="match status" value="1"/>
</dbReference>
<sequence length="534" mass="57720">MSSLLCSIVRQPSRSKSIHQPTKAINRFVKLFSSSVPRHKGLVLGVYEPGSEEGQFLLTPAAQKFNEQVSGKLEKVLKSSAGKKLKCGSSRVLYGIEHEDTEITSVAVANLGKQDVDFDEEEQIYQGKENIRTAVASAVLLLRNSGETTVEVETCGDAQAAAEASLLSLHSFDELRAEKDRKPSVNVTLFAPETTQGSHVAENWTRGEILAKGQNFARYLMESPANRMTPSIFSEKVSESLSQLPNCTVHIRDQSWAHSMKMGSFLSVAKGSEEEPKFLEIDYKGGKADESPVIFVGKGVTFDSGGISIKPSANMDKMRADMGGAACVAGSLQAAASLGLPLNIKALIPLCENMPSGRANKPGDVVTAMNGKTIQIDNTDAEGRLILADALCYAETFQPRLILDIATLTGAVMVALGAGVTGTYTKSEPIWNTIHTAGMITGDRMWRMPLLKYYSKQVTKADLADVDNVGKKKGEAGSCTAAAFLQEFVNTKEWIHLDIAGVMMNTDDVPYLGKGMSGRPTRTLVQFLELLSQQ</sequence>
<dbReference type="Gene3D" id="3.40.630.10">
    <property type="entry name" value="Zn peptidases"/>
    <property type="match status" value="1"/>
</dbReference>
<feature type="domain" description="Cytosol aminopeptidase" evidence="20">
    <location>
        <begin position="378"/>
        <end position="385"/>
    </location>
</feature>
<organism evidence="21 22">
    <name type="scientific">Elysia crispata</name>
    <name type="common">lettuce slug</name>
    <dbReference type="NCBI Taxonomy" id="231223"/>
    <lineage>
        <taxon>Eukaryota</taxon>
        <taxon>Metazoa</taxon>
        <taxon>Spiralia</taxon>
        <taxon>Lophotrochozoa</taxon>
        <taxon>Mollusca</taxon>
        <taxon>Gastropoda</taxon>
        <taxon>Heterobranchia</taxon>
        <taxon>Euthyneura</taxon>
        <taxon>Panpulmonata</taxon>
        <taxon>Sacoglossa</taxon>
        <taxon>Placobranchoidea</taxon>
        <taxon>Plakobranchidae</taxon>
        <taxon>Elysia</taxon>
    </lineage>
</organism>
<evidence type="ECO:0000256" key="17">
    <source>
        <dbReference type="ARBA" id="ARBA00045966"/>
    </source>
</evidence>
<comment type="catalytic activity">
    <reaction evidence="10">
        <text>an S-substituted L-cysteinylglycine + H2O = an S-substituted L-cysteine + glycine</text>
        <dbReference type="Rhea" id="RHEA:60444"/>
        <dbReference type="ChEBI" id="CHEBI:15377"/>
        <dbReference type="ChEBI" id="CHEBI:57305"/>
        <dbReference type="ChEBI" id="CHEBI:58717"/>
        <dbReference type="ChEBI" id="CHEBI:143103"/>
        <dbReference type="EC" id="3.4.13.23"/>
    </reaction>
    <physiologicalReaction direction="left-to-right" evidence="10">
        <dbReference type="Rhea" id="RHEA:60445"/>
    </physiologicalReaction>
</comment>
<evidence type="ECO:0000256" key="16">
    <source>
        <dbReference type="ARBA" id="ARBA00033172"/>
    </source>
</evidence>
<evidence type="ECO:0000256" key="4">
    <source>
        <dbReference type="ARBA" id="ARBA00012565"/>
    </source>
</evidence>
<evidence type="ECO:0000256" key="12">
    <source>
        <dbReference type="ARBA" id="ARBA00029605"/>
    </source>
</evidence>
<evidence type="ECO:0000256" key="19">
    <source>
        <dbReference type="ARBA" id="ARBA00049107"/>
    </source>
</evidence>
<evidence type="ECO:0000256" key="3">
    <source>
        <dbReference type="ARBA" id="ARBA00009528"/>
    </source>
</evidence>
<dbReference type="InterPro" id="IPR000819">
    <property type="entry name" value="Peptidase_M17_C"/>
</dbReference>
<evidence type="ECO:0000256" key="15">
    <source>
        <dbReference type="ARBA" id="ARBA00031564"/>
    </source>
</evidence>
<gene>
    <name evidence="21" type="ORF">RRG08_060546</name>
</gene>
<dbReference type="GO" id="GO:0006508">
    <property type="term" value="P:proteolysis"/>
    <property type="evidence" value="ECO:0007669"/>
    <property type="project" value="UniProtKB-KW"/>
</dbReference>
<dbReference type="InterPro" id="IPR008283">
    <property type="entry name" value="Peptidase_M17_N"/>
</dbReference>
<dbReference type="EC" id="3.4.11.1" evidence="4"/>
<dbReference type="GO" id="GO:0070006">
    <property type="term" value="F:metalloaminopeptidase activity"/>
    <property type="evidence" value="ECO:0007669"/>
    <property type="project" value="InterPro"/>
</dbReference>
<dbReference type="PRINTS" id="PR00481">
    <property type="entry name" value="LAMNOPPTDASE"/>
</dbReference>
<dbReference type="InterPro" id="IPR011356">
    <property type="entry name" value="Leucine_aapep/pepB"/>
</dbReference>
<evidence type="ECO:0000256" key="14">
    <source>
        <dbReference type="ARBA" id="ARBA00030997"/>
    </source>
</evidence>
<keyword evidence="9" id="KW-0378">Hydrolase</keyword>
<dbReference type="GO" id="GO:0005737">
    <property type="term" value="C:cytoplasm"/>
    <property type="evidence" value="ECO:0007669"/>
    <property type="project" value="InterPro"/>
</dbReference>
<evidence type="ECO:0000256" key="13">
    <source>
        <dbReference type="ARBA" id="ARBA00030930"/>
    </source>
</evidence>
<comment type="caution">
    <text evidence="21">The sequence shown here is derived from an EMBL/GenBank/DDBJ whole genome shotgun (WGS) entry which is preliminary data.</text>
</comment>
<dbReference type="Pfam" id="PF00883">
    <property type="entry name" value="Peptidase_M17"/>
    <property type="match status" value="1"/>
</dbReference>
<dbReference type="CDD" id="cd00433">
    <property type="entry name" value="Peptidase_M17"/>
    <property type="match status" value="1"/>
</dbReference>
<dbReference type="InterPro" id="IPR023042">
    <property type="entry name" value="Peptidase_M17_leu_NH2_pept"/>
</dbReference>
<keyword evidence="7" id="KW-0031">Aminopeptidase</keyword>
<comment type="catalytic activity">
    <reaction evidence="19">
        <text>L-cysteinylglycine + H2O = L-cysteine + glycine</text>
        <dbReference type="Rhea" id="RHEA:28783"/>
        <dbReference type="ChEBI" id="CHEBI:15377"/>
        <dbReference type="ChEBI" id="CHEBI:35235"/>
        <dbReference type="ChEBI" id="CHEBI:57305"/>
        <dbReference type="ChEBI" id="CHEBI:61694"/>
    </reaction>
    <physiologicalReaction direction="left-to-right" evidence="19">
        <dbReference type="Rhea" id="RHEA:28784"/>
    </physiologicalReaction>
</comment>
<evidence type="ECO:0000256" key="18">
    <source>
        <dbReference type="ARBA" id="ARBA00047881"/>
    </source>
</evidence>
<comment type="catalytic activity">
    <reaction evidence="1">
        <text>Release of an N-terminal amino acid, Xaa-|-Yaa-, in which Xaa is preferably Leu, but may be other amino acids including Pro although not Arg or Lys, and Yaa may be Pro. Amino acid amides and methyl esters are also readily hydrolyzed, but rates on arylamides are exceedingly low.</text>
        <dbReference type="EC" id="3.4.11.1"/>
    </reaction>
</comment>
<proteinExistence type="inferred from homology"/>
<evidence type="ECO:0000256" key="2">
    <source>
        <dbReference type="ARBA" id="ARBA00001585"/>
    </source>
</evidence>
<evidence type="ECO:0000313" key="21">
    <source>
        <dbReference type="EMBL" id="KAK3790495.1"/>
    </source>
</evidence>
<name>A0AAE1AMW0_9GAST</name>
<dbReference type="EMBL" id="JAWDGP010001539">
    <property type="protein sequence ID" value="KAK3790495.1"/>
    <property type="molecule type" value="Genomic_DNA"/>
</dbReference>
<dbReference type="InterPro" id="IPR043472">
    <property type="entry name" value="Macro_dom-like"/>
</dbReference>
<dbReference type="HAMAP" id="MF_00181">
    <property type="entry name" value="Cytosol_peptidase_M17"/>
    <property type="match status" value="1"/>
</dbReference>
<comment type="catalytic activity">
    <reaction evidence="18">
        <text>S-benzyl-L-cysteinylglycine + H2O = S-benzyl-L-cysteine + glycine</text>
        <dbReference type="Rhea" id="RHEA:62568"/>
        <dbReference type="ChEBI" id="CHEBI:15377"/>
        <dbReference type="ChEBI" id="CHEBI:57305"/>
        <dbReference type="ChEBI" id="CHEBI:145802"/>
        <dbReference type="ChEBI" id="CHEBI:145803"/>
    </reaction>
    <physiologicalReaction direction="left-to-right" evidence="18">
        <dbReference type="Rhea" id="RHEA:62569"/>
    </physiologicalReaction>
</comment>
<evidence type="ECO:0000256" key="5">
    <source>
        <dbReference type="ARBA" id="ARBA00012568"/>
    </source>
</evidence>
<evidence type="ECO:0000259" key="20">
    <source>
        <dbReference type="PROSITE" id="PS00631"/>
    </source>
</evidence>
<evidence type="ECO:0000256" key="11">
    <source>
        <dbReference type="ARBA" id="ARBA00023625"/>
    </source>
</evidence>
<dbReference type="Proteomes" id="UP001283361">
    <property type="component" value="Unassembled WGS sequence"/>
</dbReference>
<evidence type="ECO:0000256" key="6">
    <source>
        <dbReference type="ARBA" id="ARBA00014190"/>
    </source>
</evidence>
<comment type="catalytic activity">
    <reaction evidence="2">
        <text>Release of N-terminal proline from a peptide.</text>
        <dbReference type="EC" id="3.4.11.5"/>
    </reaction>
</comment>
<dbReference type="PANTHER" id="PTHR11963">
    <property type="entry name" value="LEUCINE AMINOPEPTIDASE-RELATED"/>
    <property type="match status" value="1"/>
</dbReference>
<evidence type="ECO:0000256" key="7">
    <source>
        <dbReference type="ARBA" id="ARBA00022438"/>
    </source>
</evidence>
<accession>A0AAE1AMW0</accession>
<dbReference type="GO" id="GO:0030145">
    <property type="term" value="F:manganese ion binding"/>
    <property type="evidence" value="ECO:0007669"/>
    <property type="project" value="InterPro"/>
</dbReference>
<reference evidence="21" key="1">
    <citation type="journal article" date="2023" name="G3 (Bethesda)">
        <title>A reference genome for the long-term kleptoplast-retaining sea slug Elysia crispata morphotype clarki.</title>
        <authorList>
            <person name="Eastman K.E."/>
            <person name="Pendleton A.L."/>
            <person name="Shaikh M.A."/>
            <person name="Suttiyut T."/>
            <person name="Ogas R."/>
            <person name="Tomko P."/>
            <person name="Gavelis G."/>
            <person name="Widhalm J.R."/>
            <person name="Wisecaver J.H."/>
        </authorList>
    </citation>
    <scope>NUCLEOTIDE SEQUENCE</scope>
    <source>
        <strain evidence="21">ECLA1</strain>
    </source>
</reference>
<dbReference type="PANTHER" id="PTHR11963:SF23">
    <property type="entry name" value="CYTOSOL AMINOPEPTIDASE"/>
    <property type="match status" value="1"/>
</dbReference>
<comment type="function">
    <text evidence="17">Cytosolic metallopeptidase that catalyzes the removal of unsubstituted N-terminal hydrophobic amino acids from various peptides. The presence of Zn(2+) ions is essential for the peptidase activity, and the association with other cofactors can modulate the substrate spectificity of the enzyme. For instance, in the presence of Mn(2+), it displays a specific Cys-Gly hydrolyzing activity of Cys-Gly-S-conjugates. Involved in the metabolism of glutathione and in the degradation of glutathione S-conjugates, which may play a role in the control of the cell redox status.</text>
</comment>
<dbReference type="Pfam" id="PF02789">
    <property type="entry name" value="Peptidase_M17_N"/>
    <property type="match status" value="1"/>
</dbReference>